<dbReference type="InterPro" id="IPR007139">
    <property type="entry name" value="DUF349"/>
</dbReference>
<evidence type="ECO:0000313" key="3">
    <source>
        <dbReference type="EMBL" id="EAY25954.1"/>
    </source>
</evidence>
<protein>
    <recommendedName>
        <fullName evidence="5">DUF349 domain-containing protein</fullName>
    </recommendedName>
</protein>
<feature type="compositionally biased region" description="Basic and acidic residues" evidence="2">
    <location>
        <begin position="1"/>
        <end position="10"/>
    </location>
</feature>
<keyword evidence="1" id="KW-0175">Coiled coil</keyword>
<dbReference type="Proteomes" id="UP000004095">
    <property type="component" value="Unassembled WGS sequence"/>
</dbReference>
<reference evidence="3 4" key="1">
    <citation type="submission" date="2007-01" db="EMBL/GenBank/DDBJ databases">
        <authorList>
            <person name="Haygood M."/>
            <person name="Podell S."/>
            <person name="Anderson C."/>
            <person name="Hopkinson B."/>
            <person name="Roe K."/>
            <person name="Barbeau K."/>
            <person name="Gaasterland T."/>
            <person name="Ferriera S."/>
            <person name="Johnson J."/>
            <person name="Kravitz S."/>
            <person name="Beeson K."/>
            <person name="Sutton G."/>
            <person name="Rogers Y.-H."/>
            <person name="Friedman R."/>
            <person name="Frazier M."/>
            <person name="Venter J.C."/>
        </authorList>
    </citation>
    <scope>NUCLEOTIDE SEQUENCE [LARGE SCALE GENOMIC DNA]</scope>
    <source>
        <strain evidence="3 4">ATCC 23134</strain>
    </source>
</reference>
<feature type="compositionally biased region" description="Polar residues" evidence="2">
    <location>
        <begin position="11"/>
        <end position="22"/>
    </location>
</feature>
<dbReference type="OrthoDB" id="5422202at2"/>
<gene>
    <name evidence="3" type="ORF">M23134_07099</name>
</gene>
<dbReference type="eggNOG" id="COG0508">
    <property type="taxonomic scope" value="Bacteria"/>
</dbReference>
<proteinExistence type="predicted"/>
<feature type="compositionally biased region" description="Basic and acidic residues" evidence="2">
    <location>
        <begin position="53"/>
        <end position="70"/>
    </location>
</feature>
<evidence type="ECO:0000256" key="2">
    <source>
        <dbReference type="SAM" id="MobiDB-lite"/>
    </source>
</evidence>
<dbReference type="RefSeq" id="WP_002701722.1">
    <property type="nucleotide sequence ID" value="NZ_AAWS01000040.1"/>
</dbReference>
<feature type="compositionally biased region" description="Low complexity" evidence="2">
    <location>
        <begin position="87"/>
        <end position="121"/>
    </location>
</feature>
<dbReference type="AlphaFoldDB" id="A1ZUD5"/>
<feature type="coiled-coil region" evidence="1">
    <location>
        <begin position="224"/>
        <end position="262"/>
    </location>
</feature>
<accession>A1ZUD5</accession>
<keyword evidence="4" id="KW-1185">Reference proteome</keyword>
<dbReference type="EMBL" id="AAWS01000040">
    <property type="protein sequence ID" value="EAY25954.1"/>
    <property type="molecule type" value="Genomic_DNA"/>
</dbReference>
<sequence>MSTENEEVKSTGETSQDSTQDKVVTPENTDNTTGSSTENTTESTDTNSDTASEEVKTDPEATTEVQKEAEDSSQPEQSAEENASQPEASNATAETASADAPETTSTSAESTSETTQSSESTQEGHKEEDQKEENQKEEDQKEEEKEEDYSQYDKDALVALSEQLKEESDLQKVNRTLNKIKPFFDEITNLEREEALEKFKASGGDEGDFEYKQDENTQAFYNNYKELKSKRSQFIAQQEKQKDENQKTKERLLEEIRALVDSEESHKSMEEFKKLQEQWKAVGPVPPAQSKSLWASYNALMELYYNKRSIYFELKELDRRKNLEKKLELCERAEKLAESSSIQQAIKELHELHNDYKHIGPIPREEQDKVWARFKAASDIIYNKNVSTIRK</sequence>
<dbReference type="Pfam" id="PF03993">
    <property type="entry name" value="DUF349"/>
    <property type="match status" value="2"/>
</dbReference>
<feature type="compositionally biased region" description="Basic and acidic residues" evidence="2">
    <location>
        <begin position="122"/>
        <end position="143"/>
    </location>
</feature>
<feature type="compositionally biased region" description="Polar residues" evidence="2">
    <location>
        <begin position="72"/>
        <end position="86"/>
    </location>
</feature>
<feature type="region of interest" description="Disordered" evidence="2">
    <location>
        <begin position="1"/>
        <end position="158"/>
    </location>
</feature>
<comment type="caution">
    <text evidence="3">The sequence shown here is derived from an EMBL/GenBank/DDBJ whole genome shotgun (WGS) entry which is preliminary data.</text>
</comment>
<evidence type="ECO:0000256" key="1">
    <source>
        <dbReference type="SAM" id="Coils"/>
    </source>
</evidence>
<evidence type="ECO:0008006" key="5">
    <source>
        <dbReference type="Google" id="ProtNLM"/>
    </source>
</evidence>
<organism evidence="3 4">
    <name type="scientific">Microscilla marina ATCC 23134</name>
    <dbReference type="NCBI Taxonomy" id="313606"/>
    <lineage>
        <taxon>Bacteria</taxon>
        <taxon>Pseudomonadati</taxon>
        <taxon>Bacteroidota</taxon>
        <taxon>Cytophagia</taxon>
        <taxon>Cytophagales</taxon>
        <taxon>Microscillaceae</taxon>
        <taxon>Microscilla</taxon>
    </lineage>
</organism>
<name>A1ZUD5_MICM2</name>
<evidence type="ECO:0000313" key="4">
    <source>
        <dbReference type="Proteomes" id="UP000004095"/>
    </source>
</evidence>
<feature type="compositionally biased region" description="Low complexity" evidence="2">
    <location>
        <begin position="27"/>
        <end position="50"/>
    </location>
</feature>